<feature type="compositionally biased region" description="Basic and acidic residues" evidence="1">
    <location>
        <begin position="227"/>
        <end position="237"/>
    </location>
</feature>
<organism evidence="2 3">
    <name type="scientific">Rubroshorea leprosula</name>
    <dbReference type="NCBI Taxonomy" id="152421"/>
    <lineage>
        <taxon>Eukaryota</taxon>
        <taxon>Viridiplantae</taxon>
        <taxon>Streptophyta</taxon>
        <taxon>Embryophyta</taxon>
        <taxon>Tracheophyta</taxon>
        <taxon>Spermatophyta</taxon>
        <taxon>Magnoliopsida</taxon>
        <taxon>eudicotyledons</taxon>
        <taxon>Gunneridae</taxon>
        <taxon>Pentapetalae</taxon>
        <taxon>rosids</taxon>
        <taxon>malvids</taxon>
        <taxon>Malvales</taxon>
        <taxon>Dipterocarpaceae</taxon>
        <taxon>Rubroshorea</taxon>
    </lineage>
</organism>
<dbReference type="EMBL" id="BPVZ01000108">
    <property type="protein sequence ID" value="GKV34862.1"/>
    <property type="molecule type" value="Genomic_DNA"/>
</dbReference>
<comment type="caution">
    <text evidence="2">The sequence shown here is derived from an EMBL/GenBank/DDBJ whole genome shotgun (WGS) entry which is preliminary data.</text>
</comment>
<sequence length="253" mass="27945">MDSLFCNQVRDSSSNKLHGCSKAQACLKKILHIISTVPPCEVPNSLLRGERGFGIDLNLRLGSLGTFLESEKSAENSFVGKEKETETDSSFGVEVNRDAEYMEAIAVAEKATPEASSDITDLPKVEMQDGKGVESGDGNENGGDTGAAPFINKRRRDNDSLTLLIEAAEMISDMGLPNQEQKVAQSEEIKSGSEKKSWTEECEIGEFEDTSPVVRTRRGRSQVLPYRYRDSVLEPLRRPQRSAVVSKEKRRSK</sequence>
<evidence type="ECO:0000313" key="3">
    <source>
        <dbReference type="Proteomes" id="UP001054252"/>
    </source>
</evidence>
<evidence type="ECO:0008006" key="4">
    <source>
        <dbReference type="Google" id="ProtNLM"/>
    </source>
</evidence>
<name>A0AAV5LCJ1_9ROSI</name>
<feature type="region of interest" description="Disordered" evidence="1">
    <location>
        <begin position="128"/>
        <end position="153"/>
    </location>
</feature>
<reference evidence="2 3" key="1">
    <citation type="journal article" date="2021" name="Commun. Biol.">
        <title>The genome of Shorea leprosula (Dipterocarpaceae) highlights the ecological relevance of drought in aseasonal tropical rainforests.</title>
        <authorList>
            <person name="Ng K.K.S."/>
            <person name="Kobayashi M.J."/>
            <person name="Fawcett J.A."/>
            <person name="Hatakeyama M."/>
            <person name="Paape T."/>
            <person name="Ng C.H."/>
            <person name="Ang C.C."/>
            <person name="Tnah L.H."/>
            <person name="Lee C.T."/>
            <person name="Nishiyama T."/>
            <person name="Sese J."/>
            <person name="O'Brien M.J."/>
            <person name="Copetti D."/>
            <person name="Mohd Noor M.I."/>
            <person name="Ong R.C."/>
            <person name="Putra M."/>
            <person name="Sireger I.Z."/>
            <person name="Indrioko S."/>
            <person name="Kosugi Y."/>
            <person name="Izuno A."/>
            <person name="Isagi Y."/>
            <person name="Lee S.L."/>
            <person name="Shimizu K.K."/>
        </authorList>
    </citation>
    <scope>NUCLEOTIDE SEQUENCE [LARGE SCALE GENOMIC DNA]</scope>
    <source>
        <strain evidence="2">214</strain>
    </source>
</reference>
<feature type="region of interest" description="Disordered" evidence="1">
    <location>
        <begin position="176"/>
        <end position="203"/>
    </location>
</feature>
<dbReference type="AlphaFoldDB" id="A0AAV5LCJ1"/>
<keyword evidence="3" id="KW-1185">Reference proteome</keyword>
<proteinExistence type="predicted"/>
<feature type="compositionally biased region" description="Gly residues" evidence="1">
    <location>
        <begin position="135"/>
        <end position="145"/>
    </location>
</feature>
<gene>
    <name evidence="2" type="ORF">SLEP1_g43203</name>
</gene>
<dbReference type="Proteomes" id="UP001054252">
    <property type="component" value="Unassembled WGS sequence"/>
</dbReference>
<evidence type="ECO:0000313" key="2">
    <source>
        <dbReference type="EMBL" id="GKV34862.1"/>
    </source>
</evidence>
<feature type="region of interest" description="Disordered" evidence="1">
    <location>
        <begin position="226"/>
        <end position="253"/>
    </location>
</feature>
<feature type="compositionally biased region" description="Basic and acidic residues" evidence="1">
    <location>
        <begin position="185"/>
        <end position="199"/>
    </location>
</feature>
<accession>A0AAV5LCJ1</accession>
<protein>
    <recommendedName>
        <fullName evidence="4">Shugoshin C-terminal domain-containing protein</fullName>
    </recommendedName>
</protein>
<evidence type="ECO:0000256" key="1">
    <source>
        <dbReference type="SAM" id="MobiDB-lite"/>
    </source>
</evidence>